<dbReference type="InterPro" id="IPR039241">
    <property type="entry name" value="Rrp9-like"/>
</dbReference>
<dbReference type="PANTHER" id="PTHR19865:SF0">
    <property type="entry name" value="U3 SMALL NUCLEOLAR RNA-INTERACTING PROTEIN 2"/>
    <property type="match status" value="1"/>
</dbReference>
<keyword evidence="4" id="KW-0539">Nucleus</keyword>
<proteinExistence type="evidence at transcript level"/>
<dbReference type="PRINTS" id="PR00320">
    <property type="entry name" value="GPROTEINBRPT"/>
</dbReference>
<feature type="repeat" description="WD" evidence="5">
    <location>
        <begin position="361"/>
        <end position="393"/>
    </location>
</feature>
<evidence type="ECO:0000256" key="1">
    <source>
        <dbReference type="ARBA" id="ARBA00004123"/>
    </source>
</evidence>
<dbReference type="PROSITE" id="PS50082">
    <property type="entry name" value="WD_REPEATS_2"/>
    <property type="match status" value="5"/>
</dbReference>
<keyword evidence="2 5" id="KW-0853">WD repeat</keyword>
<dbReference type="InterPro" id="IPR015943">
    <property type="entry name" value="WD40/YVTN_repeat-like_dom_sf"/>
</dbReference>
<feature type="compositionally biased region" description="Acidic residues" evidence="6">
    <location>
        <begin position="43"/>
        <end position="55"/>
    </location>
</feature>
<dbReference type="InterPro" id="IPR020472">
    <property type="entry name" value="WD40_PAC1"/>
</dbReference>
<feature type="repeat" description="WD" evidence="5">
    <location>
        <begin position="189"/>
        <end position="230"/>
    </location>
</feature>
<sequence>MRNQPCLKTIVMVLLRTKKRTSAGNDFSQVEQQKAPKRKLKEFDDEISSGSEDGDLPPPVKDLPDSSDEDETAQEKKMRLTKKYLEQLQTVHAKDDSDNEKDVVGDILKEDVLEKAGRLQRKIADLCVQPSEDNITRLRGHKLSVTCLAVSASKGVLFTASKDCSINKWCLNTHKKLFTVKGTKPKPNQKAHSAHVLSLALTTDFKFLASAGKDKIILVWNPDTMEYVHTFRGHRNTISGVAFRLNSTQLFSSSHDRTVKVWDVGIMSYVETLYGHQESVEACDSLTRERCVSCGGRDRSARIWKIVEESQLVYHGHTGSIDCIRYINEEYMISGSDDGSICIWSIMKKKPIVIIRDAHKDEKKNNWISSVAALPNSDLLATGSSNGLIRLWKCSDKFLQLLPLFDISACGFVNDLRFTDKGNHLIAAIGQEHKLGRWWSIKSARNSTMIIPLKQNI</sequence>
<feature type="region of interest" description="Disordered" evidence="6">
    <location>
        <begin position="21"/>
        <end position="77"/>
    </location>
</feature>
<feature type="repeat" description="WD" evidence="5">
    <location>
        <begin position="231"/>
        <end position="272"/>
    </location>
</feature>
<feature type="compositionally biased region" description="Polar residues" evidence="6">
    <location>
        <begin position="22"/>
        <end position="32"/>
    </location>
</feature>
<dbReference type="EMBL" id="LR789938">
    <property type="protein sequence ID" value="CAB3265800.1"/>
    <property type="molecule type" value="mRNA"/>
</dbReference>
<protein>
    <submittedName>
        <fullName evidence="7">U3 small nucleolar RNA-interacting protein 2-like</fullName>
    </submittedName>
</protein>
<dbReference type="PROSITE" id="PS50294">
    <property type="entry name" value="WD_REPEATS_REGION"/>
    <property type="match status" value="3"/>
</dbReference>
<accession>A0A6F9DRZ7</accession>
<feature type="repeat" description="WD" evidence="5">
    <location>
        <begin position="314"/>
        <end position="354"/>
    </location>
</feature>
<dbReference type="CDD" id="cd00200">
    <property type="entry name" value="WD40"/>
    <property type="match status" value="1"/>
</dbReference>
<evidence type="ECO:0000256" key="3">
    <source>
        <dbReference type="ARBA" id="ARBA00022737"/>
    </source>
</evidence>
<evidence type="ECO:0000256" key="6">
    <source>
        <dbReference type="SAM" id="MobiDB-lite"/>
    </source>
</evidence>
<dbReference type="SMART" id="SM00320">
    <property type="entry name" value="WD40"/>
    <property type="match status" value="6"/>
</dbReference>
<dbReference type="GO" id="GO:0034511">
    <property type="term" value="F:U3 snoRNA binding"/>
    <property type="evidence" value="ECO:0007669"/>
    <property type="project" value="InterPro"/>
</dbReference>
<evidence type="ECO:0000313" key="7">
    <source>
        <dbReference type="EMBL" id="CAB3265800.1"/>
    </source>
</evidence>
<dbReference type="InterPro" id="IPR019775">
    <property type="entry name" value="WD40_repeat_CS"/>
</dbReference>
<dbReference type="Gene3D" id="2.130.10.10">
    <property type="entry name" value="YVTN repeat-like/Quinoprotein amine dehydrogenase"/>
    <property type="match status" value="1"/>
</dbReference>
<dbReference type="InterPro" id="IPR036322">
    <property type="entry name" value="WD40_repeat_dom_sf"/>
</dbReference>
<keyword evidence="3" id="KW-0677">Repeat</keyword>
<evidence type="ECO:0000256" key="4">
    <source>
        <dbReference type="ARBA" id="ARBA00023242"/>
    </source>
</evidence>
<name>A0A6F9DRZ7_9ASCI</name>
<evidence type="ECO:0000256" key="5">
    <source>
        <dbReference type="PROSITE-ProRule" id="PRU00221"/>
    </source>
</evidence>
<gene>
    <name evidence="7" type="primary">Rrp9</name>
</gene>
<dbReference type="AlphaFoldDB" id="A0A6F9DRZ7"/>
<evidence type="ECO:0000256" key="2">
    <source>
        <dbReference type="ARBA" id="ARBA00022574"/>
    </source>
</evidence>
<dbReference type="GO" id="GO:0032040">
    <property type="term" value="C:small-subunit processome"/>
    <property type="evidence" value="ECO:0007669"/>
    <property type="project" value="TreeGrafter"/>
</dbReference>
<organism evidence="7">
    <name type="scientific">Phallusia mammillata</name>
    <dbReference type="NCBI Taxonomy" id="59560"/>
    <lineage>
        <taxon>Eukaryota</taxon>
        <taxon>Metazoa</taxon>
        <taxon>Chordata</taxon>
        <taxon>Tunicata</taxon>
        <taxon>Ascidiacea</taxon>
        <taxon>Phlebobranchia</taxon>
        <taxon>Ascidiidae</taxon>
        <taxon>Phallusia</taxon>
    </lineage>
</organism>
<dbReference type="InterPro" id="IPR001680">
    <property type="entry name" value="WD40_rpt"/>
</dbReference>
<dbReference type="PANTHER" id="PTHR19865">
    <property type="entry name" value="U3 SMALL NUCLEOLAR RNA INTERACTING PROTEIN 2"/>
    <property type="match status" value="1"/>
</dbReference>
<dbReference type="FunFam" id="2.130.10.10:FF:000509">
    <property type="entry name" value="U3 small nucleolar RNA-interacting protein"/>
    <property type="match status" value="1"/>
</dbReference>
<reference evidence="7" key="1">
    <citation type="submission" date="2020-04" db="EMBL/GenBank/DDBJ databases">
        <authorList>
            <person name="Neveu A P."/>
        </authorList>
    </citation>
    <scope>NUCLEOTIDE SEQUENCE</scope>
    <source>
        <tissue evidence="7">Whole embryo</tissue>
    </source>
</reference>
<comment type="subcellular location">
    <subcellularLocation>
        <location evidence="1">Nucleus</location>
    </subcellularLocation>
</comment>
<dbReference type="SUPFAM" id="SSF50978">
    <property type="entry name" value="WD40 repeat-like"/>
    <property type="match status" value="1"/>
</dbReference>
<dbReference type="Pfam" id="PF00400">
    <property type="entry name" value="WD40"/>
    <property type="match status" value="6"/>
</dbReference>
<dbReference type="PROSITE" id="PS00678">
    <property type="entry name" value="WD_REPEATS_1"/>
    <property type="match status" value="1"/>
</dbReference>
<feature type="repeat" description="WD" evidence="5">
    <location>
        <begin position="138"/>
        <end position="179"/>
    </location>
</feature>